<evidence type="ECO:0000313" key="2">
    <source>
        <dbReference type="EMBL" id="OGY84824.1"/>
    </source>
</evidence>
<evidence type="ECO:0000256" key="1">
    <source>
        <dbReference type="SAM" id="Phobius"/>
    </source>
</evidence>
<keyword evidence="1" id="KW-0812">Transmembrane</keyword>
<evidence type="ECO:0008006" key="4">
    <source>
        <dbReference type="Google" id="ProtNLM"/>
    </source>
</evidence>
<dbReference type="EMBL" id="MHKE01000004">
    <property type="protein sequence ID" value="OGY84824.1"/>
    <property type="molecule type" value="Genomic_DNA"/>
</dbReference>
<evidence type="ECO:0000313" key="3">
    <source>
        <dbReference type="Proteomes" id="UP000179164"/>
    </source>
</evidence>
<name>A0A1G2B6K7_9BACT</name>
<dbReference type="AlphaFoldDB" id="A0A1G2B6K7"/>
<keyword evidence="1" id="KW-0472">Membrane</keyword>
<comment type="caution">
    <text evidence="2">The sequence shown here is derived from an EMBL/GenBank/DDBJ whole genome shotgun (WGS) entry which is preliminary data.</text>
</comment>
<accession>A0A1G2B6K7</accession>
<proteinExistence type="predicted"/>
<keyword evidence="1" id="KW-1133">Transmembrane helix</keyword>
<feature type="transmembrane region" description="Helical" evidence="1">
    <location>
        <begin position="6"/>
        <end position="25"/>
    </location>
</feature>
<reference evidence="2 3" key="1">
    <citation type="journal article" date="2016" name="Nat. Commun.">
        <title>Thousands of microbial genomes shed light on interconnected biogeochemical processes in an aquifer system.</title>
        <authorList>
            <person name="Anantharaman K."/>
            <person name="Brown C.T."/>
            <person name="Hug L.A."/>
            <person name="Sharon I."/>
            <person name="Castelle C.J."/>
            <person name="Probst A.J."/>
            <person name="Thomas B.C."/>
            <person name="Singh A."/>
            <person name="Wilkins M.J."/>
            <person name="Karaoz U."/>
            <person name="Brodie E.L."/>
            <person name="Williams K.H."/>
            <person name="Hubbard S.S."/>
            <person name="Banfield J.F."/>
        </authorList>
    </citation>
    <scope>NUCLEOTIDE SEQUENCE [LARGE SCALE GENOMIC DNA]</scope>
</reference>
<dbReference type="STRING" id="1798543.A2898_03870"/>
<organism evidence="2 3">
    <name type="scientific">Candidatus Kerfeldbacteria bacterium RIFCSPLOWO2_01_FULL_48_11</name>
    <dbReference type="NCBI Taxonomy" id="1798543"/>
    <lineage>
        <taxon>Bacteria</taxon>
        <taxon>Candidatus Kerfeldiibacteriota</taxon>
    </lineage>
</organism>
<gene>
    <name evidence="2" type="ORF">A2898_03870</name>
</gene>
<sequence>MRRVVLSAIVIVFVAGLFFSGLFLFRASKQPTPSQNVSVNTPVSNIVNISLPQTDQTKKEAIDRARLATNFAERYGTYSNESDFKNIESMYDAMTEPFRGEVAQFVESARKNLSAPGSYYGTLTRVRSIEKELAISETVVEYLIMTQRVEETGDASRTYYQEIAVQMVKEAGIWKIHQVHWIPITNPS</sequence>
<protein>
    <recommendedName>
        <fullName evidence="4">SnoaL-like domain-containing protein</fullName>
    </recommendedName>
</protein>
<dbReference type="Proteomes" id="UP000179164">
    <property type="component" value="Unassembled WGS sequence"/>
</dbReference>